<keyword evidence="2" id="KW-1185">Reference proteome</keyword>
<organism evidence="1 2">
    <name type="scientific">Saitozyma podzolica</name>
    <dbReference type="NCBI Taxonomy" id="1890683"/>
    <lineage>
        <taxon>Eukaryota</taxon>
        <taxon>Fungi</taxon>
        <taxon>Dikarya</taxon>
        <taxon>Basidiomycota</taxon>
        <taxon>Agaricomycotina</taxon>
        <taxon>Tremellomycetes</taxon>
        <taxon>Tremellales</taxon>
        <taxon>Trimorphomycetaceae</taxon>
        <taxon>Saitozyma</taxon>
    </lineage>
</organism>
<comment type="caution">
    <text evidence="1">The sequence shown here is derived from an EMBL/GenBank/DDBJ whole genome shotgun (WGS) entry which is preliminary data.</text>
</comment>
<protein>
    <submittedName>
        <fullName evidence="1">Uncharacterized protein</fullName>
    </submittedName>
</protein>
<sequence>MSNPKLFLLSYTRRLRLVVNNVWKDPLDSLPDSRERWAAIEVEMLRRQDAMDSALDVLCLGISEALPLLEGVALSAPDDYDEDRNWLPAGHSTPVLLGPLIMRQLKPRFICATWSSNEIFQCLPVRAKDWRDRVLPEAYIIHSDLNFDFDVMWGARNMVFVDFKMWLDDPESRPIDPDLLVDWVWPSIVGSIPHWARSRQGPFPEHPHHDMDKQTTIDIHGLVNHQVLDCVTKSPEKLDDICLELESQGMHSEGLDDNWLEWDRRKPFDLGTDAEEAERRLARLFEKYIALRCWKRHSGTSASKEFWTGLIKVSTSKEAVFCPACGV</sequence>
<accession>A0A427XR96</accession>
<reference evidence="1 2" key="1">
    <citation type="submission" date="2018-11" db="EMBL/GenBank/DDBJ databases">
        <title>Genome sequence of Saitozyma podzolica DSM 27192.</title>
        <authorList>
            <person name="Aliyu H."/>
            <person name="Gorte O."/>
            <person name="Ochsenreither K."/>
        </authorList>
    </citation>
    <scope>NUCLEOTIDE SEQUENCE [LARGE SCALE GENOMIC DNA]</scope>
    <source>
        <strain evidence="1 2">DSM 27192</strain>
    </source>
</reference>
<dbReference type="EMBL" id="RSCD01000031">
    <property type="protein sequence ID" value="RSH81364.1"/>
    <property type="molecule type" value="Genomic_DNA"/>
</dbReference>
<dbReference type="Proteomes" id="UP000279259">
    <property type="component" value="Unassembled WGS sequence"/>
</dbReference>
<dbReference type="AlphaFoldDB" id="A0A427XR96"/>
<proteinExistence type="predicted"/>
<gene>
    <name evidence="1" type="ORF">EHS25_006896</name>
</gene>
<dbReference type="OrthoDB" id="10514965at2759"/>
<evidence type="ECO:0000313" key="2">
    <source>
        <dbReference type="Proteomes" id="UP000279259"/>
    </source>
</evidence>
<evidence type="ECO:0000313" key="1">
    <source>
        <dbReference type="EMBL" id="RSH81364.1"/>
    </source>
</evidence>
<name>A0A427XR96_9TREE</name>